<accession>A0A8T2T6U3</accession>
<protein>
    <submittedName>
        <fullName evidence="1">Uncharacterized protein</fullName>
    </submittedName>
</protein>
<dbReference type="EMBL" id="CM035420">
    <property type="protein sequence ID" value="KAH7404103.1"/>
    <property type="molecule type" value="Genomic_DNA"/>
</dbReference>
<dbReference type="AlphaFoldDB" id="A0A8T2T6U3"/>
<name>A0A8T2T6U3_CERRI</name>
<reference evidence="1" key="1">
    <citation type="submission" date="2021-08" db="EMBL/GenBank/DDBJ databases">
        <title>WGS assembly of Ceratopteris richardii.</title>
        <authorList>
            <person name="Marchant D.B."/>
            <person name="Chen G."/>
            <person name="Jenkins J."/>
            <person name="Shu S."/>
            <person name="Leebens-Mack J."/>
            <person name="Grimwood J."/>
            <person name="Schmutz J."/>
            <person name="Soltis P."/>
            <person name="Soltis D."/>
            <person name="Chen Z.-H."/>
        </authorList>
    </citation>
    <scope>NUCLEOTIDE SEQUENCE</scope>
    <source>
        <strain evidence="1">Whitten #5841</strain>
        <tissue evidence="1">Leaf</tissue>
    </source>
</reference>
<evidence type="ECO:0000313" key="2">
    <source>
        <dbReference type="Proteomes" id="UP000825935"/>
    </source>
</evidence>
<dbReference type="Proteomes" id="UP000825935">
    <property type="component" value="Chromosome 15"/>
</dbReference>
<gene>
    <name evidence="1" type="ORF">KP509_15G010700</name>
</gene>
<comment type="caution">
    <text evidence="1">The sequence shown here is derived from an EMBL/GenBank/DDBJ whole genome shotgun (WGS) entry which is preliminary data.</text>
</comment>
<sequence length="70" mass="8516">MERNLWHCLRGRYNYLTALVRHIWTKNCIEEQRLTVVYQLQTIVIKSSLYTWSLLPSHRCHLQDSKKKKS</sequence>
<evidence type="ECO:0000313" key="1">
    <source>
        <dbReference type="EMBL" id="KAH7404103.1"/>
    </source>
</evidence>
<organism evidence="1 2">
    <name type="scientific">Ceratopteris richardii</name>
    <name type="common">Triangle waterfern</name>
    <dbReference type="NCBI Taxonomy" id="49495"/>
    <lineage>
        <taxon>Eukaryota</taxon>
        <taxon>Viridiplantae</taxon>
        <taxon>Streptophyta</taxon>
        <taxon>Embryophyta</taxon>
        <taxon>Tracheophyta</taxon>
        <taxon>Polypodiopsida</taxon>
        <taxon>Polypodiidae</taxon>
        <taxon>Polypodiales</taxon>
        <taxon>Pteridineae</taxon>
        <taxon>Pteridaceae</taxon>
        <taxon>Parkerioideae</taxon>
        <taxon>Ceratopteris</taxon>
    </lineage>
</organism>
<keyword evidence="2" id="KW-1185">Reference proteome</keyword>
<proteinExistence type="predicted"/>